<evidence type="ECO:0000313" key="7">
    <source>
        <dbReference type="EMBL" id="KIM78098.1"/>
    </source>
</evidence>
<dbReference type="OrthoDB" id="424974at2759"/>
<proteinExistence type="predicted"/>
<dbReference type="InParanoid" id="A0A0C3AVT4"/>
<dbReference type="SMART" id="SM00066">
    <property type="entry name" value="GAL4"/>
    <property type="match status" value="1"/>
</dbReference>
<dbReference type="PROSITE" id="PS00463">
    <property type="entry name" value="ZN2_CY6_FUNGAL_1"/>
    <property type="match status" value="1"/>
</dbReference>
<feature type="compositionally biased region" description="Low complexity" evidence="5">
    <location>
        <begin position="184"/>
        <end position="201"/>
    </location>
</feature>
<evidence type="ECO:0000256" key="2">
    <source>
        <dbReference type="ARBA" id="ARBA00022723"/>
    </source>
</evidence>
<dbReference type="GO" id="GO:0006351">
    <property type="term" value="P:DNA-templated transcription"/>
    <property type="evidence" value="ECO:0007669"/>
    <property type="project" value="InterPro"/>
</dbReference>
<dbReference type="SUPFAM" id="SSF57701">
    <property type="entry name" value="Zn2/Cys6 DNA-binding domain"/>
    <property type="match status" value="1"/>
</dbReference>
<keyword evidence="8" id="KW-1185">Reference proteome</keyword>
<name>A0A0C3AVT4_PILCF</name>
<dbReference type="PROSITE" id="PS50048">
    <property type="entry name" value="ZN2_CY6_FUNGAL_2"/>
    <property type="match status" value="1"/>
</dbReference>
<gene>
    <name evidence="7" type="ORF">PILCRDRAFT_824811</name>
</gene>
<dbReference type="InterPro" id="IPR001138">
    <property type="entry name" value="Zn2Cys6_DnaBD"/>
</dbReference>
<dbReference type="GO" id="GO:0008270">
    <property type="term" value="F:zinc ion binding"/>
    <property type="evidence" value="ECO:0007669"/>
    <property type="project" value="InterPro"/>
</dbReference>
<dbReference type="EMBL" id="KN833019">
    <property type="protein sequence ID" value="KIM78098.1"/>
    <property type="molecule type" value="Genomic_DNA"/>
</dbReference>
<dbReference type="CDD" id="cd00067">
    <property type="entry name" value="GAL4"/>
    <property type="match status" value="1"/>
</dbReference>
<evidence type="ECO:0000256" key="4">
    <source>
        <dbReference type="SAM" id="Coils"/>
    </source>
</evidence>
<dbReference type="PANTHER" id="PTHR31001:SF56">
    <property type="entry name" value="ZN(2)-C6 FUNGAL-TYPE DOMAIN-CONTAINING PROTEIN"/>
    <property type="match status" value="1"/>
</dbReference>
<keyword evidence="3" id="KW-0539">Nucleus</keyword>
<keyword evidence="4" id="KW-0175">Coiled coil</keyword>
<dbReference type="SMART" id="SM00906">
    <property type="entry name" value="Fungal_trans"/>
    <property type="match status" value="1"/>
</dbReference>
<reference evidence="8" key="2">
    <citation type="submission" date="2015-01" db="EMBL/GenBank/DDBJ databases">
        <title>Evolutionary Origins and Diversification of the Mycorrhizal Mutualists.</title>
        <authorList>
            <consortium name="DOE Joint Genome Institute"/>
            <consortium name="Mycorrhizal Genomics Consortium"/>
            <person name="Kohler A."/>
            <person name="Kuo A."/>
            <person name="Nagy L.G."/>
            <person name="Floudas D."/>
            <person name="Copeland A."/>
            <person name="Barry K.W."/>
            <person name="Cichocki N."/>
            <person name="Veneault-Fourrey C."/>
            <person name="LaButti K."/>
            <person name="Lindquist E.A."/>
            <person name="Lipzen A."/>
            <person name="Lundell T."/>
            <person name="Morin E."/>
            <person name="Murat C."/>
            <person name="Riley R."/>
            <person name="Ohm R."/>
            <person name="Sun H."/>
            <person name="Tunlid A."/>
            <person name="Henrissat B."/>
            <person name="Grigoriev I.V."/>
            <person name="Hibbett D.S."/>
            <person name="Martin F."/>
        </authorList>
    </citation>
    <scope>NUCLEOTIDE SEQUENCE [LARGE SCALE GENOMIC DNA]</scope>
    <source>
        <strain evidence="8">F 1598</strain>
    </source>
</reference>
<comment type="subcellular location">
    <subcellularLocation>
        <location evidence="1">Nucleus</location>
    </subcellularLocation>
</comment>
<dbReference type="AlphaFoldDB" id="A0A0C3AVT4"/>
<dbReference type="HOGENOM" id="CLU_007340_1_0_1"/>
<keyword evidence="2" id="KW-0479">Metal-binding</keyword>
<dbReference type="CDD" id="cd12148">
    <property type="entry name" value="fungal_TF_MHR"/>
    <property type="match status" value="1"/>
</dbReference>
<feature type="compositionally biased region" description="Polar residues" evidence="5">
    <location>
        <begin position="720"/>
        <end position="732"/>
    </location>
</feature>
<feature type="compositionally biased region" description="Low complexity" evidence="5">
    <location>
        <begin position="737"/>
        <end position="755"/>
    </location>
</feature>
<protein>
    <recommendedName>
        <fullName evidence="6">Zn(2)-C6 fungal-type domain-containing protein</fullName>
    </recommendedName>
</protein>
<dbReference type="InterPro" id="IPR036864">
    <property type="entry name" value="Zn2-C6_fun-type_DNA-bd_sf"/>
</dbReference>
<reference evidence="7 8" key="1">
    <citation type="submission" date="2014-04" db="EMBL/GenBank/DDBJ databases">
        <authorList>
            <consortium name="DOE Joint Genome Institute"/>
            <person name="Kuo A."/>
            <person name="Tarkka M."/>
            <person name="Buscot F."/>
            <person name="Kohler A."/>
            <person name="Nagy L.G."/>
            <person name="Floudas D."/>
            <person name="Copeland A."/>
            <person name="Barry K.W."/>
            <person name="Cichocki N."/>
            <person name="Veneault-Fourrey C."/>
            <person name="LaButti K."/>
            <person name="Lindquist E.A."/>
            <person name="Lipzen A."/>
            <person name="Lundell T."/>
            <person name="Morin E."/>
            <person name="Murat C."/>
            <person name="Sun H."/>
            <person name="Tunlid A."/>
            <person name="Henrissat B."/>
            <person name="Grigoriev I.V."/>
            <person name="Hibbett D.S."/>
            <person name="Martin F."/>
            <person name="Nordberg H.P."/>
            <person name="Cantor M.N."/>
            <person name="Hua S.X."/>
        </authorList>
    </citation>
    <scope>NUCLEOTIDE SEQUENCE [LARGE SCALE GENOMIC DNA]</scope>
    <source>
        <strain evidence="7 8">F 1598</strain>
    </source>
</reference>
<feature type="domain" description="Zn(2)-C6 fungal-type" evidence="6">
    <location>
        <begin position="41"/>
        <end position="70"/>
    </location>
</feature>
<evidence type="ECO:0000313" key="8">
    <source>
        <dbReference type="Proteomes" id="UP000054166"/>
    </source>
</evidence>
<dbReference type="PANTHER" id="PTHR31001">
    <property type="entry name" value="UNCHARACTERIZED TRANSCRIPTIONAL REGULATORY PROTEIN"/>
    <property type="match status" value="1"/>
</dbReference>
<dbReference type="GO" id="GO:0003677">
    <property type="term" value="F:DNA binding"/>
    <property type="evidence" value="ECO:0007669"/>
    <property type="project" value="InterPro"/>
</dbReference>
<accession>A0A0C3AVT4</accession>
<feature type="region of interest" description="Disordered" evidence="5">
    <location>
        <begin position="174"/>
        <end position="209"/>
    </location>
</feature>
<dbReference type="GO" id="GO:0000981">
    <property type="term" value="F:DNA-binding transcription factor activity, RNA polymerase II-specific"/>
    <property type="evidence" value="ECO:0007669"/>
    <property type="project" value="InterPro"/>
</dbReference>
<dbReference type="GO" id="GO:0005634">
    <property type="term" value="C:nucleus"/>
    <property type="evidence" value="ECO:0007669"/>
    <property type="project" value="UniProtKB-SubCell"/>
</dbReference>
<evidence type="ECO:0000256" key="5">
    <source>
        <dbReference type="SAM" id="MobiDB-lite"/>
    </source>
</evidence>
<dbReference type="InterPro" id="IPR007219">
    <property type="entry name" value="XnlR_reg_dom"/>
</dbReference>
<dbReference type="Gene3D" id="4.10.240.10">
    <property type="entry name" value="Zn(2)-C6 fungal-type DNA-binding domain"/>
    <property type="match status" value="1"/>
</dbReference>
<organism evidence="7 8">
    <name type="scientific">Piloderma croceum (strain F 1598)</name>
    <dbReference type="NCBI Taxonomy" id="765440"/>
    <lineage>
        <taxon>Eukaryota</taxon>
        <taxon>Fungi</taxon>
        <taxon>Dikarya</taxon>
        <taxon>Basidiomycota</taxon>
        <taxon>Agaricomycotina</taxon>
        <taxon>Agaricomycetes</taxon>
        <taxon>Agaricomycetidae</taxon>
        <taxon>Atheliales</taxon>
        <taxon>Atheliaceae</taxon>
        <taxon>Piloderma</taxon>
    </lineage>
</organism>
<dbReference type="Proteomes" id="UP000054166">
    <property type="component" value="Unassembled WGS sequence"/>
</dbReference>
<sequence length="897" mass="99752">MPPEPTKAAKRRSTRRETDEFVFDGGHAREIESKRSRGEISCAECRRLKIKCDKQIPCQSCVRRGCGSLCPNGSLATGQGTRFVLAATEHLHKRIAKISERVRQLEDALASLQAKHSNEPHPLLRDDLLSVNAVQDDEDAGKAEDSGPSHPPEIMDAFGTLSISDHGVSRFFGPTGGPESLLTGSQSSPGSSQASSQSPQSLRDSKSPTLPSDLTMFSQSFPFTPMGPAVAVQEVIESHLPSWEHALYLAETYLEQAAWLFRGVGRQQLIDEMLPVFYKKPIPYSSEDPEDYGGPHDLALLYMVFAIGALVDLREDPANSEAEHYHQIARAAICLQPVLEKPSLVTIQTLHLLSIYNAMSSNEVGNQETSMETTWSLITLATHLSQTIGLHRDSARWGLSAKMVQRRRILFWDLFVADSWQSLNTGRPPTFSLAYIDCRFPQDTEQKQNTQGETEPGYGSWGFRFAMECVADVAARTLTAETPSYATIMDLDRKVREFPIPEDASAVAASTGPMNDVHLSPSLAMTRCVLSHTREVILLYIHRSFFAQAIIEYPVNPLRSPYAASFLAAYRASATILRTIRDQFAIQPALCSRFWSMWTFAFSAAVVFGTIVTRGPRSPLASNAMAELDQACLLFSKAATHSHRAAKALSILTKLSEKAHAALASAQDDQPSALKTHGSRWNLKQEDSEDELAIFSGRTRFVSSKRGSHSPARFSPQPMEINTSSYPLSQRDPQPLSAAPSYYSDASMSSSPSMDHWASEPRRDEYIEPRREQYIPMPDRHISQQYQPLSHYRTQEHASVPSPVSYQWQQGHNVPAQYYGGQIEQPYAPAAHHDNYGQQQPQIFPPGFQGDRQPLPPLSELADLGLAARDSRLDERWGSFMQDSGLLDEVHNQHRSR</sequence>
<dbReference type="Pfam" id="PF00172">
    <property type="entry name" value="Zn_clus"/>
    <property type="match status" value="1"/>
</dbReference>
<evidence type="ECO:0000259" key="6">
    <source>
        <dbReference type="PROSITE" id="PS50048"/>
    </source>
</evidence>
<feature type="coiled-coil region" evidence="4">
    <location>
        <begin position="88"/>
        <end position="115"/>
    </location>
</feature>
<feature type="region of interest" description="Disordered" evidence="5">
    <location>
        <begin position="663"/>
        <end position="682"/>
    </location>
</feature>
<dbReference type="InterPro" id="IPR050613">
    <property type="entry name" value="Sec_Metabolite_Reg"/>
</dbReference>
<evidence type="ECO:0000256" key="3">
    <source>
        <dbReference type="ARBA" id="ARBA00023242"/>
    </source>
</evidence>
<evidence type="ECO:0000256" key="1">
    <source>
        <dbReference type="ARBA" id="ARBA00004123"/>
    </source>
</evidence>
<feature type="region of interest" description="Disordered" evidence="5">
    <location>
        <begin position="703"/>
        <end position="761"/>
    </location>
</feature>
<feature type="region of interest" description="Disordered" evidence="5">
    <location>
        <begin position="136"/>
        <end position="155"/>
    </location>
</feature>
<dbReference type="Pfam" id="PF04082">
    <property type="entry name" value="Fungal_trans"/>
    <property type="match status" value="1"/>
</dbReference>